<name>A0A5A7UEM8_CUCMM</name>
<protein>
    <submittedName>
        <fullName evidence="1">CACTA en-spm transposon protein</fullName>
    </submittedName>
</protein>
<dbReference type="Proteomes" id="UP000321393">
    <property type="component" value="Unassembled WGS sequence"/>
</dbReference>
<dbReference type="Pfam" id="PF03004">
    <property type="entry name" value="Transposase_24"/>
    <property type="match status" value="1"/>
</dbReference>
<proteinExistence type="predicted"/>
<dbReference type="OrthoDB" id="1921870at2759"/>
<sequence>MLTVWKEFRGQNHHHLKKFDDPEQARANSPLRLSNQKQSLMNRAARAKQPYNHSSGVKLFLQRQHKLTVQRGHPINLVELFRKTHALDDQFVSQAAVDAHVKSNAETLVLAPRGFSTTQEMRYARPFWTDDQLAHAREVNELKTHFEVVEEESNRKHEESACLIEAQALWMEEMRKMIEDLSRASRGGP</sequence>
<evidence type="ECO:0000313" key="1">
    <source>
        <dbReference type="EMBL" id="KAA0054453.1"/>
    </source>
</evidence>
<evidence type="ECO:0000313" key="4">
    <source>
        <dbReference type="Proteomes" id="UP000321947"/>
    </source>
</evidence>
<comment type="caution">
    <text evidence="1">The sequence shown here is derived from an EMBL/GenBank/DDBJ whole genome shotgun (WGS) entry which is preliminary data.</text>
</comment>
<reference evidence="3 4" key="1">
    <citation type="submission" date="2019-08" db="EMBL/GenBank/DDBJ databases">
        <title>Draft genome sequences of two oriental melons (Cucumis melo L. var makuwa).</title>
        <authorList>
            <person name="Kwon S.-Y."/>
        </authorList>
    </citation>
    <scope>NUCLEOTIDE SEQUENCE [LARGE SCALE GENOMIC DNA]</scope>
    <source>
        <strain evidence="4">cv. Chang Bougi</strain>
        <strain evidence="3">cv. SW 3</strain>
        <tissue evidence="1">Leaf</tissue>
    </source>
</reference>
<evidence type="ECO:0000313" key="2">
    <source>
        <dbReference type="EMBL" id="TYK14586.1"/>
    </source>
</evidence>
<dbReference type="InterPro" id="IPR004252">
    <property type="entry name" value="Probable_transposase_24"/>
</dbReference>
<dbReference type="AlphaFoldDB" id="A0A5A7UEM8"/>
<organism evidence="1 3">
    <name type="scientific">Cucumis melo var. makuwa</name>
    <name type="common">Oriental melon</name>
    <dbReference type="NCBI Taxonomy" id="1194695"/>
    <lineage>
        <taxon>Eukaryota</taxon>
        <taxon>Viridiplantae</taxon>
        <taxon>Streptophyta</taxon>
        <taxon>Embryophyta</taxon>
        <taxon>Tracheophyta</taxon>
        <taxon>Spermatophyta</taxon>
        <taxon>Magnoliopsida</taxon>
        <taxon>eudicotyledons</taxon>
        <taxon>Gunneridae</taxon>
        <taxon>Pentapetalae</taxon>
        <taxon>rosids</taxon>
        <taxon>fabids</taxon>
        <taxon>Cucurbitales</taxon>
        <taxon>Cucurbitaceae</taxon>
        <taxon>Benincaseae</taxon>
        <taxon>Cucumis</taxon>
    </lineage>
</organism>
<accession>A0A5A7UEM8</accession>
<evidence type="ECO:0000313" key="3">
    <source>
        <dbReference type="Proteomes" id="UP000321393"/>
    </source>
</evidence>
<gene>
    <name evidence="2" type="ORF">E5676_scaffold552G00820</name>
    <name evidence="1" type="ORF">E6C27_scaffold24G002200</name>
</gene>
<dbReference type="EMBL" id="SSTE01008830">
    <property type="protein sequence ID" value="KAA0054453.1"/>
    <property type="molecule type" value="Genomic_DNA"/>
</dbReference>
<dbReference type="EMBL" id="SSTD01009281">
    <property type="protein sequence ID" value="TYK14586.1"/>
    <property type="molecule type" value="Genomic_DNA"/>
</dbReference>
<dbReference type="Proteomes" id="UP000321947">
    <property type="component" value="Unassembled WGS sequence"/>
</dbReference>